<dbReference type="Proteomes" id="UP000659388">
    <property type="component" value="Unassembled WGS sequence"/>
</dbReference>
<evidence type="ECO:0000256" key="1">
    <source>
        <dbReference type="ARBA" id="ARBA00004903"/>
    </source>
</evidence>
<evidence type="ECO:0000256" key="2">
    <source>
        <dbReference type="ARBA" id="ARBA00009539"/>
    </source>
</evidence>
<accession>A0A937FCR9</accession>
<dbReference type="GO" id="GO:0006730">
    <property type="term" value="P:one-carbon metabolic process"/>
    <property type="evidence" value="ECO:0007669"/>
    <property type="project" value="UniProtKB-KW"/>
</dbReference>
<sequence length="166" mass="19255">MKISMIAAIAENFVIGKDNDMVWDLPDDMRFFMEKTSGHHVIMGRKNFESIPEKYRPLPNRTNIVMTKNNDWTADGVEIVHSLEDALEIARKNNEPEVFIIGGGQIYELGLQHADVMYLTEIHASFDGDAFFPTFNKLEWIEKERIPHAKDEKHAYSFDFVTYVKE</sequence>
<dbReference type="AlphaFoldDB" id="A0A937FCR9"/>
<organism evidence="10 11">
    <name type="scientific">Fulvivirga sediminis</name>
    <dbReference type="NCBI Taxonomy" id="2803949"/>
    <lineage>
        <taxon>Bacteria</taxon>
        <taxon>Pseudomonadati</taxon>
        <taxon>Bacteroidota</taxon>
        <taxon>Cytophagia</taxon>
        <taxon>Cytophagales</taxon>
        <taxon>Fulvivirgaceae</taxon>
        <taxon>Fulvivirga</taxon>
    </lineage>
</organism>
<gene>
    <name evidence="10" type="ORF">JL102_17945</name>
</gene>
<dbReference type="InterPro" id="IPR001796">
    <property type="entry name" value="DHFR_dom"/>
</dbReference>
<dbReference type="Pfam" id="PF00186">
    <property type="entry name" value="DHFR_1"/>
    <property type="match status" value="1"/>
</dbReference>
<dbReference type="GO" id="GO:0005829">
    <property type="term" value="C:cytosol"/>
    <property type="evidence" value="ECO:0007669"/>
    <property type="project" value="TreeGrafter"/>
</dbReference>
<dbReference type="RefSeq" id="WP_202245830.1">
    <property type="nucleotide sequence ID" value="NZ_JAESIY010000010.1"/>
</dbReference>
<dbReference type="InterPro" id="IPR012259">
    <property type="entry name" value="DHFR"/>
</dbReference>
<protein>
    <recommendedName>
        <fullName evidence="3 8">Dihydrofolate reductase</fullName>
        <ecNumber evidence="3 8">1.5.1.3</ecNumber>
    </recommendedName>
</protein>
<comment type="catalytic activity">
    <reaction evidence="8">
        <text>(6S)-5,6,7,8-tetrahydrofolate + NADP(+) = 7,8-dihydrofolate + NADPH + H(+)</text>
        <dbReference type="Rhea" id="RHEA:15009"/>
        <dbReference type="ChEBI" id="CHEBI:15378"/>
        <dbReference type="ChEBI" id="CHEBI:57451"/>
        <dbReference type="ChEBI" id="CHEBI:57453"/>
        <dbReference type="ChEBI" id="CHEBI:57783"/>
        <dbReference type="ChEBI" id="CHEBI:58349"/>
        <dbReference type="EC" id="1.5.1.3"/>
    </reaction>
</comment>
<comment type="function">
    <text evidence="7 8">Key enzyme in folate metabolism. Catalyzes an essential reaction for de novo glycine and purine synthesis, and for DNA precursor synthesis.</text>
</comment>
<dbReference type="GO" id="GO:0046655">
    <property type="term" value="P:folic acid metabolic process"/>
    <property type="evidence" value="ECO:0007669"/>
    <property type="project" value="TreeGrafter"/>
</dbReference>
<dbReference type="Gene3D" id="3.40.430.10">
    <property type="entry name" value="Dihydrofolate Reductase, subunit A"/>
    <property type="match status" value="1"/>
</dbReference>
<dbReference type="GO" id="GO:0046654">
    <property type="term" value="P:tetrahydrofolate biosynthetic process"/>
    <property type="evidence" value="ECO:0007669"/>
    <property type="project" value="InterPro"/>
</dbReference>
<name>A0A937FCR9_9BACT</name>
<dbReference type="EMBL" id="JAESIY010000010">
    <property type="protein sequence ID" value="MBL3658038.1"/>
    <property type="molecule type" value="Genomic_DNA"/>
</dbReference>
<dbReference type="PRINTS" id="PR00070">
    <property type="entry name" value="DHFR"/>
</dbReference>
<dbReference type="EC" id="1.5.1.3" evidence="3 8"/>
<dbReference type="GO" id="GO:0070401">
    <property type="term" value="F:NADP+ binding"/>
    <property type="evidence" value="ECO:0007669"/>
    <property type="project" value="UniProtKB-ARBA"/>
</dbReference>
<keyword evidence="11" id="KW-1185">Reference proteome</keyword>
<evidence type="ECO:0000256" key="8">
    <source>
        <dbReference type="PIRNR" id="PIRNR000194"/>
    </source>
</evidence>
<comment type="caution">
    <text evidence="10">The sequence shown here is derived from an EMBL/GenBank/DDBJ whole genome shotgun (WGS) entry which is preliminary data.</text>
</comment>
<reference evidence="10" key="1">
    <citation type="submission" date="2021-01" db="EMBL/GenBank/DDBJ databases">
        <title>Fulvivirga kasyanovii gen. nov., sp nov., a novel member of the phylum Bacteroidetes isolated from seawater in a mussel farm.</title>
        <authorList>
            <person name="Zhao L.-H."/>
            <person name="Wang Z.-J."/>
        </authorList>
    </citation>
    <scope>NUCLEOTIDE SEQUENCE</scope>
    <source>
        <strain evidence="10">2943</strain>
    </source>
</reference>
<dbReference type="PANTHER" id="PTHR48069">
    <property type="entry name" value="DIHYDROFOLATE REDUCTASE"/>
    <property type="match status" value="1"/>
</dbReference>
<evidence type="ECO:0000313" key="10">
    <source>
        <dbReference type="EMBL" id="MBL3658038.1"/>
    </source>
</evidence>
<evidence type="ECO:0000259" key="9">
    <source>
        <dbReference type="PROSITE" id="PS51330"/>
    </source>
</evidence>
<dbReference type="GO" id="GO:0004146">
    <property type="term" value="F:dihydrofolate reductase activity"/>
    <property type="evidence" value="ECO:0007669"/>
    <property type="project" value="UniProtKB-EC"/>
</dbReference>
<evidence type="ECO:0000256" key="5">
    <source>
        <dbReference type="ARBA" id="ARBA00022857"/>
    </source>
</evidence>
<dbReference type="GO" id="GO:0046452">
    <property type="term" value="P:dihydrofolate metabolic process"/>
    <property type="evidence" value="ECO:0007669"/>
    <property type="project" value="TreeGrafter"/>
</dbReference>
<dbReference type="CDD" id="cd00209">
    <property type="entry name" value="DHFR"/>
    <property type="match status" value="1"/>
</dbReference>
<feature type="domain" description="DHFR" evidence="9">
    <location>
        <begin position="2"/>
        <end position="165"/>
    </location>
</feature>
<dbReference type="InterPro" id="IPR024072">
    <property type="entry name" value="DHFR-like_dom_sf"/>
</dbReference>
<comment type="similarity">
    <text evidence="2 8">Belongs to the dihydrofolate reductase family.</text>
</comment>
<evidence type="ECO:0000313" key="11">
    <source>
        <dbReference type="Proteomes" id="UP000659388"/>
    </source>
</evidence>
<dbReference type="PIRSF" id="PIRSF000194">
    <property type="entry name" value="DHFR"/>
    <property type="match status" value="1"/>
</dbReference>
<evidence type="ECO:0000256" key="6">
    <source>
        <dbReference type="ARBA" id="ARBA00023002"/>
    </source>
</evidence>
<evidence type="ECO:0000256" key="3">
    <source>
        <dbReference type="ARBA" id="ARBA00012856"/>
    </source>
</evidence>
<dbReference type="PANTHER" id="PTHR48069:SF3">
    <property type="entry name" value="DIHYDROFOLATE REDUCTASE"/>
    <property type="match status" value="1"/>
</dbReference>
<evidence type="ECO:0000256" key="7">
    <source>
        <dbReference type="ARBA" id="ARBA00025067"/>
    </source>
</evidence>
<proteinExistence type="inferred from homology"/>
<comment type="pathway">
    <text evidence="1 8">Cofactor biosynthesis; tetrahydrofolate biosynthesis; 5,6,7,8-tetrahydrofolate from 7,8-dihydrofolate: step 1/1.</text>
</comment>
<keyword evidence="6 8" id="KW-0560">Oxidoreductase</keyword>
<keyword evidence="4 8" id="KW-0554">One-carbon metabolism</keyword>
<keyword evidence="5 8" id="KW-0521">NADP</keyword>
<evidence type="ECO:0000256" key="4">
    <source>
        <dbReference type="ARBA" id="ARBA00022563"/>
    </source>
</evidence>
<dbReference type="PROSITE" id="PS51330">
    <property type="entry name" value="DHFR_2"/>
    <property type="match status" value="1"/>
</dbReference>
<dbReference type="FunFam" id="3.40.430.10:FF:000001">
    <property type="entry name" value="Dihydrofolate reductase"/>
    <property type="match status" value="1"/>
</dbReference>
<dbReference type="SUPFAM" id="SSF53597">
    <property type="entry name" value="Dihydrofolate reductase-like"/>
    <property type="match status" value="1"/>
</dbReference>